<sequence>MIKQICGPPVRSDEIVRADTSGIMDFLPGCENMFWDMTSHEIQSVSMERLHPIATLAAWPQSPTISPLTRSVSRDGVGLFSLRLDAVCQRHQVRAPDSHDHFLHVTAAAVFEPSSRAGK</sequence>
<organism evidence="1 2">
    <name type="scientific">Phyllachora maydis</name>
    <dbReference type="NCBI Taxonomy" id="1825666"/>
    <lineage>
        <taxon>Eukaryota</taxon>
        <taxon>Fungi</taxon>
        <taxon>Dikarya</taxon>
        <taxon>Ascomycota</taxon>
        <taxon>Pezizomycotina</taxon>
        <taxon>Sordariomycetes</taxon>
        <taxon>Sordariomycetidae</taxon>
        <taxon>Phyllachorales</taxon>
        <taxon>Phyllachoraceae</taxon>
        <taxon>Phyllachora</taxon>
    </lineage>
</organism>
<name>A0AAD9IA55_9PEZI</name>
<comment type="caution">
    <text evidence="1">The sequence shown here is derived from an EMBL/GenBank/DDBJ whole genome shotgun (WGS) entry which is preliminary data.</text>
</comment>
<evidence type="ECO:0000313" key="1">
    <source>
        <dbReference type="EMBL" id="KAK2073693.1"/>
    </source>
</evidence>
<dbReference type="AlphaFoldDB" id="A0AAD9IA55"/>
<accession>A0AAD9IA55</accession>
<reference evidence="1" key="1">
    <citation type="journal article" date="2023" name="Mol. Plant Microbe Interact.">
        <title>Elucidating the Obligate Nature and Biological Capacity of an Invasive Fungal Corn Pathogen.</title>
        <authorList>
            <person name="MacCready J.S."/>
            <person name="Roggenkamp E.M."/>
            <person name="Gdanetz K."/>
            <person name="Chilvers M.I."/>
        </authorList>
    </citation>
    <scope>NUCLEOTIDE SEQUENCE</scope>
    <source>
        <strain evidence="1">PM02</strain>
    </source>
</reference>
<dbReference type="EMBL" id="JAQQPM010000007">
    <property type="protein sequence ID" value="KAK2073693.1"/>
    <property type="molecule type" value="Genomic_DNA"/>
</dbReference>
<keyword evidence="2" id="KW-1185">Reference proteome</keyword>
<dbReference type="Proteomes" id="UP001217918">
    <property type="component" value="Unassembled WGS sequence"/>
</dbReference>
<gene>
    <name evidence="1" type="ORF">P8C59_007951</name>
</gene>
<evidence type="ECO:0000313" key="2">
    <source>
        <dbReference type="Proteomes" id="UP001217918"/>
    </source>
</evidence>
<protein>
    <submittedName>
        <fullName evidence="1">Uncharacterized protein</fullName>
    </submittedName>
</protein>
<proteinExistence type="predicted"/>